<evidence type="ECO:0000313" key="3">
    <source>
        <dbReference type="Proteomes" id="UP000002457"/>
    </source>
</evidence>
<name>B8GJC2_METPE</name>
<reference evidence="2 3" key="1">
    <citation type="journal article" date="2015" name="Genome Announc.">
        <title>Complete Genome Sequence of Methanosphaerula palustris E1-9CT, a Hydrogenotrophic Methanogen Isolated from a Minerotrophic Fen Peatland.</title>
        <authorList>
            <person name="Cadillo-Quiroz H."/>
            <person name="Browne P."/>
            <person name="Kyrpides N."/>
            <person name="Woyke T."/>
            <person name="Goodwin L."/>
            <person name="Detter C."/>
            <person name="Yavitt J.B."/>
            <person name="Zinder S.H."/>
        </authorList>
    </citation>
    <scope>NUCLEOTIDE SEQUENCE [LARGE SCALE GENOMIC DNA]</scope>
    <source>
        <strain evidence="3">ATCC BAA-1556 / DSM 19958 / E1-9c</strain>
    </source>
</reference>
<protein>
    <submittedName>
        <fullName evidence="2">Uncharacterized protein</fullName>
    </submittedName>
</protein>
<feature type="compositionally biased region" description="Polar residues" evidence="1">
    <location>
        <begin position="98"/>
        <end position="109"/>
    </location>
</feature>
<proteinExistence type="predicted"/>
<evidence type="ECO:0000256" key="1">
    <source>
        <dbReference type="SAM" id="MobiDB-lite"/>
    </source>
</evidence>
<accession>B8GJC2</accession>
<dbReference type="KEGG" id="mpl:Mpal_1651"/>
<gene>
    <name evidence="2" type="ordered locus">Mpal_1651</name>
</gene>
<dbReference type="AlphaFoldDB" id="B8GJC2"/>
<sequence length="135" mass="15272">MIGDHQIKPDWRYLIITPRFTGIIIDTLFSENESRRGTQGKSLAVPITEICNKLMREIDDPYLDSGHHQNIRSRKRSGTSGAIRPTDRITGYPLRKSGSGTPLRSSSQGCVCRNSDNQRDILTHYKMSKLQIGEN</sequence>
<keyword evidence="3" id="KW-1185">Reference proteome</keyword>
<dbReference type="Proteomes" id="UP000002457">
    <property type="component" value="Chromosome"/>
</dbReference>
<organism evidence="2 3">
    <name type="scientific">Methanosphaerula palustris (strain ATCC BAA-1556 / DSM 19958 / E1-9c)</name>
    <dbReference type="NCBI Taxonomy" id="521011"/>
    <lineage>
        <taxon>Archaea</taxon>
        <taxon>Methanobacteriati</taxon>
        <taxon>Methanobacteriota</taxon>
        <taxon>Stenosarchaea group</taxon>
        <taxon>Methanomicrobia</taxon>
        <taxon>Methanomicrobiales</taxon>
        <taxon>Methanoregulaceae</taxon>
        <taxon>Methanosphaerula</taxon>
    </lineage>
</organism>
<dbReference type="STRING" id="521011.Mpal_1651"/>
<evidence type="ECO:0000313" key="2">
    <source>
        <dbReference type="EMBL" id="ACL16963.1"/>
    </source>
</evidence>
<feature type="region of interest" description="Disordered" evidence="1">
    <location>
        <begin position="62"/>
        <end position="110"/>
    </location>
</feature>
<dbReference type="EMBL" id="CP001338">
    <property type="protein sequence ID" value="ACL16963.1"/>
    <property type="molecule type" value="Genomic_DNA"/>
</dbReference>
<dbReference type="HOGENOM" id="CLU_1881108_0_0_2"/>